<evidence type="ECO:0008006" key="4">
    <source>
        <dbReference type="Google" id="ProtNLM"/>
    </source>
</evidence>
<protein>
    <recommendedName>
        <fullName evidence="4">Basic proline-rich protein-like</fullName>
    </recommendedName>
</protein>
<dbReference type="Proteomes" id="UP001066276">
    <property type="component" value="Chromosome 5"/>
</dbReference>
<name>A0AAV7R5Q6_PLEWA</name>
<comment type="caution">
    <text evidence="2">The sequence shown here is derived from an EMBL/GenBank/DDBJ whole genome shotgun (WGS) entry which is preliminary data.</text>
</comment>
<evidence type="ECO:0000313" key="3">
    <source>
        <dbReference type="Proteomes" id="UP001066276"/>
    </source>
</evidence>
<sequence length="252" mass="25810">MLLGLLRCLSSQGSSGRAQLPGRLTFPTWRRPGPRRRSGGSSCPPFASRCTPSVLLCQGGPPIGRPDPPSRAGNPLSRTPCLPRQGPSAPPGLPPIRSSVQGSQTRCSWPQLPPPELRMGGERARPPAARAPVNRGGARAPDPLAPPPPPAAFAWAPPPTAGSREGRGATSGSGSGPGGSTATTRSRRGGRTPLHFTARLAVTAQRQVPGPGIRRAQATPPGVFAPGPADAQHPHAGLGFFPGLDCPGDSVE</sequence>
<feature type="compositionally biased region" description="Gly residues" evidence="1">
    <location>
        <begin position="169"/>
        <end position="179"/>
    </location>
</feature>
<organism evidence="2 3">
    <name type="scientific">Pleurodeles waltl</name>
    <name type="common">Iberian ribbed newt</name>
    <dbReference type="NCBI Taxonomy" id="8319"/>
    <lineage>
        <taxon>Eukaryota</taxon>
        <taxon>Metazoa</taxon>
        <taxon>Chordata</taxon>
        <taxon>Craniata</taxon>
        <taxon>Vertebrata</taxon>
        <taxon>Euteleostomi</taxon>
        <taxon>Amphibia</taxon>
        <taxon>Batrachia</taxon>
        <taxon>Caudata</taxon>
        <taxon>Salamandroidea</taxon>
        <taxon>Salamandridae</taxon>
        <taxon>Pleurodelinae</taxon>
        <taxon>Pleurodeles</taxon>
    </lineage>
</organism>
<evidence type="ECO:0000313" key="2">
    <source>
        <dbReference type="EMBL" id="KAJ1147488.1"/>
    </source>
</evidence>
<keyword evidence="3" id="KW-1185">Reference proteome</keyword>
<feature type="region of interest" description="Disordered" evidence="1">
    <location>
        <begin position="12"/>
        <end position="252"/>
    </location>
</feature>
<feature type="compositionally biased region" description="Polar residues" evidence="1">
    <location>
        <begin position="98"/>
        <end position="108"/>
    </location>
</feature>
<accession>A0AAV7R5Q6</accession>
<dbReference type="AlphaFoldDB" id="A0AAV7R5Q6"/>
<dbReference type="EMBL" id="JANPWB010000009">
    <property type="protein sequence ID" value="KAJ1147488.1"/>
    <property type="molecule type" value="Genomic_DNA"/>
</dbReference>
<reference evidence="2" key="1">
    <citation type="journal article" date="2022" name="bioRxiv">
        <title>Sequencing and chromosome-scale assembly of the giantPleurodeles waltlgenome.</title>
        <authorList>
            <person name="Brown T."/>
            <person name="Elewa A."/>
            <person name="Iarovenko S."/>
            <person name="Subramanian E."/>
            <person name="Araus A.J."/>
            <person name="Petzold A."/>
            <person name="Susuki M."/>
            <person name="Suzuki K.-i.T."/>
            <person name="Hayashi T."/>
            <person name="Toyoda A."/>
            <person name="Oliveira C."/>
            <person name="Osipova E."/>
            <person name="Leigh N.D."/>
            <person name="Simon A."/>
            <person name="Yun M.H."/>
        </authorList>
    </citation>
    <scope>NUCLEOTIDE SEQUENCE</scope>
    <source>
        <strain evidence="2">20211129_DDA</strain>
        <tissue evidence="2">Liver</tissue>
    </source>
</reference>
<proteinExistence type="predicted"/>
<evidence type="ECO:0000256" key="1">
    <source>
        <dbReference type="SAM" id="MobiDB-lite"/>
    </source>
</evidence>
<feature type="compositionally biased region" description="Pro residues" evidence="1">
    <location>
        <begin position="143"/>
        <end position="160"/>
    </location>
</feature>
<gene>
    <name evidence="2" type="ORF">NDU88_000348</name>
</gene>
<feature type="compositionally biased region" description="Low complexity" evidence="1">
    <location>
        <begin position="126"/>
        <end position="142"/>
    </location>
</feature>